<dbReference type="InterPro" id="IPR039425">
    <property type="entry name" value="RNA_pol_sigma-70-like"/>
</dbReference>
<keyword evidence="5" id="KW-1133">Transmembrane helix</keyword>
<dbReference type="STRING" id="407022.SAMN05661044_02801"/>
<dbReference type="InterPro" id="IPR007627">
    <property type="entry name" value="RNA_pol_sigma70_r2"/>
</dbReference>
<evidence type="ECO:0000256" key="4">
    <source>
        <dbReference type="ARBA" id="ARBA00023163"/>
    </source>
</evidence>
<sequence>MSSYKLYTDKELLHLLKADDATAFSESYVRYGERLYKQAYHVLRNREDAKDIVQDIFTSLWNKRAELQINNLAGYLYIANRNQVIKLMAHKKISSVYFDWLQTMAEVGADITDHAIQEKQLQELVEGEVGKLPSKMRQVFNLSRKAHLSHKEIAAKLHLSEATVKTQVKNALRILRSKLEAFLYAILLLLYWLF</sequence>
<evidence type="ECO:0000256" key="5">
    <source>
        <dbReference type="SAM" id="Phobius"/>
    </source>
</evidence>
<dbReference type="InterPro" id="IPR014284">
    <property type="entry name" value="RNA_pol_sigma-70_dom"/>
</dbReference>
<dbReference type="Proteomes" id="UP000199421">
    <property type="component" value="Unassembled WGS sequence"/>
</dbReference>
<keyword evidence="9" id="KW-1185">Reference proteome</keyword>
<feature type="domain" description="RNA polymerase sigma factor 70 region 4 type 2" evidence="7">
    <location>
        <begin position="129"/>
        <end position="173"/>
    </location>
</feature>
<protein>
    <submittedName>
        <fullName evidence="8">RNA polymerase sigma-70 factor, ECF subfamily</fullName>
    </submittedName>
</protein>
<dbReference type="Gene3D" id="1.10.10.10">
    <property type="entry name" value="Winged helix-like DNA-binding domain superfamily/Winged helix DNA-binding domain"/>
    <property type="match status" value="1"/>
</dbReference>
<dbReference type="SUPFAM" id="SSF88946">
    <property type="entry name" value="Sigma2 domain of RNA polymerase sigma factors"/>
    <property type="match status" value="1"/>
</dbReference>
<accession>A0A1H7R1T8</accession>
<dbReference type="Gene3D" id="1.10.1740.10">
    <property type="match status" value="1"/>
</dbReference>
<evidence type="ECO:0000256" key="1">
    <source>
        <dbReference type="ARBA" id="ARBA00010641"/>
    </source>
</evidence>
<reference evidence="9" key="1">
    <citation type="submission" date="2016-10" db="EMBL/GenBank/DDBJ databases">
        <authorList>
            <person name="Varghese N."/>
            <person name="Submissions S."/>
        </authorList>
    </citation>
    <scope>NUCLEOTIDE SEQUENCE [LARGE SCALE GENOMIC DNA]</scope>
    <source>
        <strain evidence="9">DSM 18733</strain>
    </source>
</reference>
<gene>
    <name evidence="8" type="ORF">SAMN05661044_02801</name>
</gene>
<dbReference type="InterPro" id="IPR013325">
    <property type="entry name" value="RNA_pol_sigma_r2"/>
</dbReference>
<dbReference type="InterPro" id="IPR013324">
    <property type="entry name" value="RNA_pol_sigma_r3/r4-like"/>
</dbReference>
<dbReference type="Pfam" id="PF04542">
    <property type="entry name" value="Sigma70_r2"/>
    <property type="match status" value="1"/>
</dbReference>
<evidence type="ECO:0000313" key="9">
    <source>
        <dbReference type="Proteomes" id="UP000199421"/>
    </source>
</evidence>
<evidence type="ECO:0000259" key="6">
    <source>
        <dbReference type="Pfam" id="PF04542"/>
    </source>
</evidence>
<keyword evidence="2" id="KW-0805">Transcription regulation</keyword>
<dbReference type="InterPro" id="IPR014327">
    <property type="entry name" value="RNA_pol_sigma70_bacteroid"/>
</dbReference>
<dbReference type="PANTHER" id="PTHR43133:SF46">
    <property type="entry name" value="RNA POLYMERASE SIGMA-70 FACTOR ECF SUBFAMILY"/>
    <property type="match status" value="1"/>
</dbReference>
<dbReference type="SUPFAM" id="SSF88659">
    <property type="entry name" value="Sigma3 and sigma4 domains of RNA polymerase sigma factors"/>
    <property type="match status" value="1"/>
</dbReference>
<evidence type="ECO:0000256" key="2">
    <source>
        <dbReference type="ARBA" id="ARBA00023015"/>
    </source>
</evidence>
<keyword evidence="5" id="KW-0812">Transmembrane</keyword>
<dbReference type="GO" id="GO:0016987">
    <property type="term" value="F:sigma factor activity"/>
    <property type="evidence" value="ECO:0007669"/>
    <property type="project" value="UniProtKB-KW"/>
</dbReference>
<dbReference type="NCBIfam" id="TIGR02985">
    <property type="entry name" value="Sig70_bacteroi1"/>
    <property type="match status" value="1"/>
</dbReference>
<keyword evidence="5" id="KW-0472">Membrane</keyword>
<dbReference type="NCBIfam" id="TIGR02937">
    <property type="entry name" value="sigma70-ECF"/>
    <property type="match status" value="1"/>
</dbReference>
<keyword evidence="3" id="KW-0731">Sigma factor</keyword>
<dbReference type="AlphaFoldDB" id="A0A1H7R1T8"/>
<dbReference type="InterPro" id="IPR036388">
    <property type="entry name" value="WH-like_DNA-bd_sf"/>
</dbReference>
<dbReference type="EMBL" id="FOAF01000002">
    <property type="protein sequence ID" value="SEL54069.1"/>
    <property type="molecule type" value="Genomic_DNA"/>
</dbReference>
<proteinExistence type="inferred from homology"/>
<dbReference type="InterPro" id="IPR013249">
    <property type="entry name" value="RNA_pol_sigma70_r4_t2"/>
</dbReference>
<feature type="domain" description="RNA polymerase sigma-70 region 2" evidence="6">
    <location>
        <begin position="28"/>
        <end position="88"/>
    </location>
</feature>
<feature type="transmembrane region" description="Helical" evidence="5">
    <location>
        <begin position="175"/>
        <end position="193"/>
    </location>
</feature>
<name>A0A1H7R1T8_OLID1</name>
<dbReference type="GO" id="GO:0006352">
    <property type="term" value="P:DNA-templated transcription initiation"/>
    <property type="evidence" value="ECO:0007669"/>
    <property type="project" value="InterPro"/>
</dbReference>
<dbReference type="OrthoDB" id="659569at2"/>
<comment type="similarity">
    <text evidence="1">Belongs to the sigma-70 factor family. ECF subfamily.</text>
</comment>
<evidence type="ECO:0000259" key="7">
    <source>
        <dbReference type="Pfam" id="PF08281"/>
    </source>
</evidence>
<dbReference type="GO" id="GO:0003677">
    <property type="term" value="F:DNA binding"/>
    <property type="evidence" value="ECO:0007669"/>
    <property type="project" value="InterPro"/>
</dbReference>
<dbReference type="Pfam" id="PF08281">
    <property type="entry name" value="Sigma70_r4_2"/>
    <property type="match status" value="1"/>
</dbReference>
<evidence type="ECO:0000256" key="3">
    <source>
        <dbReference type="ARBA" id="ARBA00023082"/>
    </source>
</evidence>
<evidence type="ECO:0000313" key="8">
    <source>
        <dbReference type="EMBL" id="SEL54069.1"/>
    </source>
</evidence>
<dbReference type="PANTHER" id="PTHR43133">
    <property type="entry name" value="RNA POLYMERASE ECF-TYPE SIGMA FACTO"/>
    <property type="match status" value="1"/>
</dbReference>
<dbReference type="RefSeq" id="WP_093325345.1">
    <property type="nucleotide sequence ID" value="NZ_FOAF01000002.1"/>
</dbReference>
<keyword evidence="4" id="KW-0804">Transcription</keyword>
<organism evidence="8 9">
    <name type="scientific">Olivibacter domesticus</name>
    <name type="common">Pseudosphingobacterium domesticum</name>
    <dbReference type="NCBI Taxonomy" id="407022"/>
    <lineage>
        <taxon>Bacteria</taxon>
        <taxon>Pseudomonadati</taxon>
        <taxon>Bacteroidota</taxon>
        <taxon>Sphingobacteriia</taxon>
        <taxon>Sphingobacteriales</taxon>
        <taxon>Sphingobacteriaceae</taxon>
        <taxon>Olivibacter</taxon>
    </lineage>
</organism>